<dbReference type="Pfam" id="PF03886">
    <property type="entry name" value="ABC_trans_aux"/>
    <property type="match status" value="1"/>
</dbReference>
<gene>
    <name evidence="3" type="ORF">FOB51_06015</name>
</gene>
<feature type="chain" id="PRO_5024860745" description="ABC-type transport auxiliary lipoprotein component domain-containing protein" evidence="1">
    <location>
        <begin position="27"/>
        <end position="216"/>
    </location>
</feature>
<proteinExistence type="predicted"/>
<dbReference type="InterPro" id="IPR005586">
    <property type="entry name" value="ABC_trans_aux"/>
</dbReference>
<organism evidence="3 4">
    <name type="scientific">Paracoccus yeei</name>
    <dbReference type="NCBI Taxonomy" id="147645"/>
    <lineage>
        <taxon>Bacteria</taxon>
        <taxon>Pseudomonadati</taxon>
        <taxon>Pseudomonadota</taxon>
        <taxon>Alphaproteobacteria</taxon>
        <taxon>Rhodobacterales</taxon>
        <taxon>Paracoccaceae</taxon>
        <taxon>Paracoccus</taxon>
    </lineage>
</organism>
<dbReference type="RefSeq" id="WP_150350068.1">
    <property type="nucleotide sequence ID" value="NZ_CP038095.1"/>
</dbReference>
<sequence>MTLARTTRPRTAAAILALTLTLPGCGALSALSGGPALDVFELRAPDETPKSCGRGRRAELVIEEPKARGTLDTERIMIRPNALQTQYLPDAQWGDTVPVTLQNLLVRSFSPYDAFTHVGRAPLGTAGDFALISEIRDFNAEVAGKGAIVRLSVDAQLVREMDASVAARGSFSATATAPSTRTEDLIPAFDAAGRELLGQMTDWGLRGVGVNPAACR</sequence>
<feature type="signal peptide" evidence="1">
    <location>
        <begin position="1"/>
        <end position="26"/>
    </location>
</feature>
<evidence type="ECO:0000313" key="4">
    <source>
        <dbReference type="Proteomes" id="UP000324507"/>
    </source>
</evidence>
<dbReference type="Gene3D" id="3.40.50.10610">
    <property type="entry name" value="ABC-type transport auxiliary lipoprotein component"/>
    <property type="match status" value="1"/>
</dbReference>
<reference evidence="3 4" key="1">
    <citation type="submission" date="2019-09" db="EMBL/GenBank/DDBJ databases">
        <title>FDA dAtabase for Regulatory Grade micrObial Sequences (FDA-ARGOS): Supporting development and validation of Infectious Disease Dx tests.</title>
        <authorList>
            <person name="Sciortino C."/>
            <person name="Tallon L."/>
            <person name="Sadzewicz L."/>
            <person name="Vavikolanu K."/>
            <person name="Mehta A."/>
            <person name="Aluvathingal J."/>
            <person name="Nadendla S."/>
            <person name="Nandy P."/>
            <person name="Geyer C."/>
            <person name="Yan Y."/>
            <person name="Sichtig H."/>
        </authorList>
    </citation>
    <scope>NUCLEOTIDE SEQUENCE [LARGE SCALE GENOMIC DNA]</scope>
    <source>
        <strain evidence="3 4">FDAARGOS_643</strain>
    </source>
</reference>
<evidence type="ECO:0000313" key="3">
    <source>
        <dbReference type="EMBL" id="QEU07596.1"/>
    </source>
</evidence>
<evidence type="ECO:0000256" key="1">
    <source>
        <dbReference type="SAM" id="SignalP"/>
    </source>
</evidence>
<accession>A0A5P2QQB1</accession>
<evidence type="ECO:0000259" key="2">
    <source>
        <dbReference type="Pfam" id="PF03886"/>
    </source>
</evidence>
<dbReference type="SUPFAM" id="SSF159594">
    <property type="entry name" value="XCC0632-like"/>
    <property type="match status" value="1"/>
</dbReference>
<dbReference type="Proteomes" id="UP000324507">
    <property type="component" value="Chromosome"/>
</dbReference>
<name>A0A5P2QQB1_9RHOB</name>
<dbReference type="AlphaFoldDB" id="A0A5P2QQB1"/>
<keyword evidence="1" id="KW-0732">Signal</keyword>
<protein>
    <recommendedName>
        <fullName evidence="2">ABC-type transport auxiliary lipoprotein component domain-containing protein</fullName>
    </recommendedName>
</protein>
<dbReference type="EMBL" id="CP044081">
    <property type="protein sequence ID" value="QEU07596.1"/>
    <property type="molecule type" value="Genomic_DNA"/>
</dbReference>
<feature type="domain" description="ABC-type transport auxiliary lipoprotein component" evidence="2">
    <location>
        <begin position="41"/>
        <end position="200"/>
    </location>
</feature>